<accession>C3JB93</accession>
<proteinExistence type="predicted"/>
<dbReference type="eggNOG" id="COG2369">
    <property type="taxonomic scope" value="Bacteria"/>
</dbReference>
<reference evidence="2 3" key="1">
    <citation type="submission" date="2009-04" db="EMBL/GenBank/DDBJ databases">
        <authorList>
            <person name="Sebastian Y."/>
            <person name="Madupu R."/>
            <person name="Durkin A.S."/>
            <person name="Torralba M."/>
            <person name="Methe B."/>
            <person name="Sutton G.G."/>
            <person name="Strausberg R.L."/>
            <person name="Nelson K.E."/>
        </authorList>
    </citation>
    <scope>NUCLEOTIDE SEQUENCE [LARGE SCALE GENOMIC DNA]</scope>
    <source>
        <strain evidence="3">ATCC 35406 / BCRC 14492 / JCM 8526 / NCTC 13058 / HG 370</strain>
    </source>
</reference>
<dbReference type="GeneID" id="93364816"/>
<dbReference type="STRING" id="553175.POREN0001_1536"/>
<name>C3JB93_POREA</name>
<sequence>MTPSRYERLTSILEGLYTPIRVELKGDDDPDKSGRLRKAFNRAKKFVLEQGGKMTPKMLREKPIRKAIEVSARGYTAKVDPIIRDLSNSTQRALRQDLHTFAGFKTYHHLQEVAGRSRNADGTLKSWQEFVVDTAKIDDKYNKSWLKAEYAFVQASAQMAAKWERFAQWGDAYDLLYKTAGDERVRADHARLNGMCLPFSDPAWDTCFPPNGWGCRCDVIQVIPGTHPRSESKEVVDLMEEMTPGKQEIFRFNPGKEGRLIPPRHPYYGKNGNKEREAIEKNINSSNKTDSKYAEEESQARKLLEETPKRDDGTKYIKFGEGGVTINPGIQKDERFKNLYTAGWLAERYAHEIVLYKATGDGNTADSRNITENRLVEYKHIESNSKNAFDKNIQTGAKQADHLVLVIKGEYDEKIIKDTIGWRTLKYPNIKTIRFIINYERDIEITREQIISQDYTL</sequence>
<feature type="domain" description="Phage head morphogenesis" evidence="1">
    <location>
        <begin position="146"/>
        <end position="220"/>
    </location>
</feature>
<dbReference type="Pfam" id="PF04233">
    <property type="entry name" value="Phage_Mu_F"/>
    <property type="match status" value="1"/>
</dbReference>
<protein>
    <submittedName>
        <fullName evidence="2">Phage protein F-like protein</fullName>
    </submittedName>
</protein>
<keyword evidence="3" id="KW-1185">Reference proteome</keyword>
<comment type="caution">
    <text evidence="2">The sequence shown here is derived from an EMBL/GenBank/DDBJ whole genome shotgun (WGS) entry which is preliminary data.</text>
</comment>
<dbReference type="AlphaFoldDB" id="C3JB93"/>
<dbReference type="NCBIfam" id="TIGR01641">
    <property type="entry name" value="phageSPP1_gp7"/>
    <property type="match status" value="1"/>
</dbReference>
<dbReference type="RefSeq" id="WP_004333911.1">
    <property type="nucleotide sequence ID" value="NZ_ACNN01000024.1"/>
</dbReference>
<evidence type="ECO:0000313" key="3">
    <source>
        <dbReference type="Proteomes" id="UP000004295"/>
    </source>
</evidence>
<evidence type="ECO:0000313" key="2">
    <source>
        <dbReference type="EMBL" id="EEN82555.1"/>
    </source>
</evidence>
<dbReference type="EMBL" id="ACNN01000024">
    <property type="protein sequence ID" value="EEN82555.1"/>
    <property type="molecule type" value="Genomic_DNA"/>
</dbReference>
<evidence type="ECO:0000259" key="1">
    <source>
        <dbReference type="Pfam" id="PF04233"/>
    </source>
</evidence>
<dbReference type="InterPro" id="IPR006528">
    <property type="entry name" value="Phage_head_morphogenesis_dom"/>
</dbReference>
<organism evidence="2 3">
    <name type="scientific">Porphyromonas endodontalis (strain ATCC 35406 / DSM 24491 / JCM 8526 / CCUG 16442 / BCRC 14492 / NCTC 13058 / HG 370)</name>
    <name type="common">Bacteroides endodontalis</name>
    <dbReference type="NCBI Taxonomy" id="553175"/>
    <lineage>
        <taxon>Bacteria</taxon>
        <taxon>Pseudomonadati</taxon>
        <taxon>Bacteroidota</taxon>
        <taxon>Bacteroidia</taxon>
        <taxon>Bacteroidales</taxon>
        <taxon>Porphyromonadaceae</taxon>
        <taxon>Porphyromonas</taxon>
    </lineage>
</organism>
<dbReference type="Proteomes" id="UP000004295">
    <property type="component" value="Unassembled WGS sequence"/>
</dbReference>
<gene>
    <name evidence="2" type="ORF">POREN0001_1536</name>
</gene>